<dbReference type="Proteomes" id="UP001515480">
    <property type="component" value="Unassembled WGS sequence"/>
</dbReference>
<comment type="subcellular location">
    <subcellularLocation>
        <location evidence="1">Plastid</location>
    </subcellularLocation>
</comment>
<proteinExistence type="predicted"/>
<evidence type="ECO:0000259" key="5">
    <source>
        <dbReference type="Pfam" id="PF04755"/>
    </source>
</evidence>
<evidence type="ECO:0000256" key="3">
    <source>
        <dbReference type="SAM" id="MobiDB-lite"/>
    </source>
</evidence>
<protein>
    <recommendedName>
        <fullName evidence="5">Plastid lipid-associated protein/fibrillin conserved domain-containing protein</fullName>
    </recommendedName>
</protein>
<gene>
    <name evidence="6" type="ORF">AB1Y20_005559</name>
</gene>
<dbReference type="InterPro" id="IPR006843">
    <property type="entry name" value="PAP/fibrillin_dom"/>
</dbReference>
<dbReference type="AlphaFoldDB" id="A0AB34J4N2"/>
<dbReference type="EMBL" id="JBGBPQ010000013">
    <property type="protein sequence ID" value="KAL1512297.1"/>
    <property type="molecule type" value="Genomic_DNA"/>
</dbReference>
<keyword evidence="7" id="KW-1185">Reference proteome</keyword>
<dbReference type="Pfam" id="PF04755">
    <property type="entry name" value="PAP_fibrillin"/>
    <property type="match status" value="1"/>
</dbReference>
<keyword evidence="4" id="KW-0732">Signal</keyword>
<dbReference type="GO" id="GO:0009536">
    <property type="term" value="C:plastid"/>
    <property type="evidence" value="ECO:0007669"/>
    <property type="project" value="UniProtKB-SubCell"/>
</dbReference>
<organism evidence="6 7">
    <name type="scientific">Prymnesium parvum</name>
    <name type="common">Toxic golden alga</name>
    <dbReference type="NCBI Taxonomy" id="97485"/>
    <lineage>
        <taxon>Eukaryota</taxon>
        <taxon>Haptista</taxon>
        <taxon>Haptophyta</taxon>
        <taxon>Prymnesiophyceae</taxon>
        <taxon>Prymnesiales</taxon>
        <taxon>Prymnesiaceae</taxon>
        <taxon>Prymnesium</taxon>
    </lineage>
</organism>
<evidence type="ECO:0000256" key="2">
    <source>
        <dbReference type="ARBA" id="ARBA00022640"/>
    </source>
</evidence>
<comment type="caution">
    <text evidence="6">The sequence shown here is derived from an EMBL/GenBank/DDBJ whole genome shotgun (WGS) entry which is preliminary data.</text>
</comment>
<keyword evidence="2" id="KW-0934">Plastid</keyword>
<reference evidence="6 7" key="1">
    <citation type="journal article" date="2024" name="Science">
        <title>Giant polyketide synthase enzymes in the biosynthesis of giant marine polyether toxins.</title>
        <authorList>
            <person name="Fallon T.R."/>
            <person name="Shende V.V."/>
            <person name="Wierzbicki I.H."/>
            <person name="Pendleton A.L."/>
            <person name="Watervoot N.F."/>
            <person name="Auber R.P."/>
            <person name="Gonzalez D.J."/>
            <person name="Wisecaver J.H."/>
            <person name="Moore B.S."/>
        </authorList>
    </citation>
    <scope>NUCLEOTIDE SEQUENCE [LARGE SCALE GENOMIC DNA]</scope>
    <source>
        <strain evidence="6 7">12B1</strain>
    </source>
</reference>
<name>A0AB34J4N2_PRYPA</name>
<evidence type="ECO:0000313" key="7">
    <source>
        <dbReference type="Proteomes" id="UP001515480"/>
    </source>
</evidence>
<sequence length="310" mass="32860">MHSLAPSLTFLLALASLGRSGCDGLAIALLRTPAPPRHAPLLRTAVVVMQAEDVDDEPTTPAEADASADPAVESAVSDTPSDVDDMPFNVPELEDIVADDASIAKDALKAEVSQGLSSRSKPDRAVIGEILLALEAQNPTRSPATSPLLNGKWKFVYASGASPGLKALQLLLKSSSSAPKSPSGADLIDVQDTYLTITPDQPRAKASVQVRLLSFENTLTLASKLEAESAVRLCETYQYSESEYMSLRLPFQSPIEYKRSVLVSYLDDEVLVIRDSAGRPDILMRCEGVEWASSSIGSEPGSYGSAPGAS</sequence>
<evidence type="ECO:0000313" key="6">
    <source>
        <dbReference type="EMBL" id="KAL1512297.1"/>
    </source>
</evidence>
<feature type="domain" description="Plastid lipid-associated protein/fibrillin conserved" evidence="5">
    <location>
        <begin position="111"/>
        <end position="233"/>
    </location>
</feature>
<feature type="signal peptide" evidence="4">
    <location>
        <begin position="1"/>
        <end position="20"/>
    </location>
</feature>
<accession>A0AB34J4N2</accession>
<evidence type="ECO:0000256" key="4">
    <source>
        <dbReference type="SAM" id="SignalP"/>
    </source>
</evidence>
<evidence type="ECO:0000256" key="1">
    <source>
        <dbReference type="ARBA" id="ARBA00004474"/>
    </source>
</evidence>
<dbReference type="InterPro" id="IPR039633">
    <property type="entry name" value="PAP"/>
</dbReference>
<feature type="chain" id="PRO_5044281670" description="Plastid lipid-associated protein/fibrillin conserved domain-containing protein" evidence="4">
    <location>
        <begin position="21"/>
        <end position="310"/>
    </location>
</feature>
<dbReference type="PANTHER" id="PTHR31906">
    <property type="entry name" value="PLASTID-LIPID-ASSOCIATED PROTEIN 4, CHLOROPLASTIC-RELATED"/>
    <property type="match status" value="1"/>
</dbReference>
<feature type="region of interest" description="Disordered" evidence="3">
    <location>
        <begin position="53"/>
        <end position="87"/>
    </location>
</feature>